<proteinExistence type="predicted"/>
<dbReference type="EMBL" id="SWFS01000570">
    <property type="protein sequence ID" value="KAA8897063.1"/>
    <property type="molecule type" value="Genomic_DNA"/>
</dbReference>
<sequence>MKFTSAALVSTLAAAAVAAPAPAPAPASEESTGGCAGEVIDKVNTFSGSMTSLDENIKSFKAEGLSSVPDLLKIQIGNMDLAQEVEDTANKINECDNFNDDDSAAVSATVLRVIPKIKRTLQDIQDKKNEFDHAILGIASAGFVVEADLKLLKKNTDQLSSNLKDKSSDIITDALDVLVKQIDGWFDKAIETYKDDPIFHGKSDN</sequence>
<name>A0A642UFW7_9ASCO</name>
<dbReference type="AlphaFoldDB" id="A0A642UFW7"/>
<dbReference type="OrthoDB" id="3485059at2759"/>
<dbReference type="Gene3D" id="1.20.1280.140">
    <property type="match status" value="1"/>
</dbReference>
<comment type="caution">
    <text evidence="2">The sequence shown here is derived from an EMBL/GenBank/DDBJ whole genome shotgun (WGS) entry which is preliminary data.</text>
</comment>
<protein>
    <submittedName>
        <fullName evidence="2">Uncharacterized protein</fullName>
    </submittedName>
</protein>
<gene>
    <name evidence="2" type="ORF">TRICI_006795</name>
</gene>
<dbReference type="Proteomes" id="UP000761534">
    <property type="component" value="Unassembled WGS sequence"/>
</dbReference>
<evidence type="ECO:0000313" key="3">
    <source>
        <dbReference type="Proteomes" id="UP000761534"/>
    </source>
</evidence>
<evidence type="ECO:0000256" key="1">
    <source>
        <dbReference type="SAM" id="SignalP"/>
    </source>
</evidence>
<feature type="signal peptide" evidence="1">
    <location>
        <begin position="1"/>
        <end position="18"/>
    </location>
</feature>
<feature type="chain" id="PRO_5025042535" evidence="1">
    <location>
        <begin position="19"/>
        <end position="205"/>
    </location>
</feature>
<keyword evidence="3" id="KW-1185">Reference proteome</keyword>
<dbReference type="PANTHER" id="PTHR38123:SF4">
    <property type="entry name" value="CELL WALL GALACTOMANNOPROTEIN, PUTATIVE (AFU_ORTHOLOGUE AFUA_4G00870)-RELATED"/>
    <property type="match status" value="1"/>
</dbReference>
<keyword evidence="1" id="KW-0732">Signal</keyword>
<dbReference type="Pfam" id="PF12296">
    <property type="entry name" value="HsbA"/>
    <property type="match status" value="1"/>
</dbReference>
<accession>A0A642UFW7</accession>
<dbReference type="InterPro" id="IPR021054">
    <property type="entry name" value="Cell_wall_mannoprotein_1"/>
</dbReference>
<dbReference type="VEuPathDB" id="FungiDB:TRICI_006795"/>
<reference evidence="2" key="1">
    <citation type="journal article" date="2019" name="G3 (Bethesda)">
        <title>Genome Assemblies of Two Rare Opportunistic Yeast Pathogens: Diutina rugosa (syn. Candida rugosa) and Trichomonascus ciferrii (syn. Candida ciferrii).</title>
        <authorList>
            <person name="Mixao V."/>
            <person name="Saus E."/>
            <person name="Hansen A.P."/>
            <person name="Lass-Florl C."/>
            <person name="Gabaldon T."/>
        </authorList>
    </citation>
    <scope>NUCLEOTIDE SEQUENCE</scope>
    <source>
        <strain evidence="2">CBS 4856</strain>
    </source>
</reference>
<dbReference type="PANTHER" id="PTHR38123">
    <property type="entry name" value="CELL WALL SERINE-THREONINE-RICH GALACTOMANNOPROTEIN MP1 (AFU_ORTHOLOGUE AFUA_4G03240)"/>
    <property type="match status" value="1"/>
</dbReference>
<organism evidence="2 3">
    <name type="scientific">Trichomonascus ciferrii</name>
    <dbReference type="NCBI Taxonomy" id="44093"/>
    <lineage>
        <taxon>Eukaryota</taxon>
        <taxon>Fungi</taxon>
        <taxon>Dikarya</taxon>
        <taxon>Ascomycota</taxon>
        <taxon>Saccharomycotina</taxon>
        <taxon>Dipodascomycetes</taxon>
        <taxon>Dipodascales</taxon>
        <taxon>Trichomonascaceae</taxon>
        <taxon>Trichomonascus</taxon>
        <taxon>Trichomonascus ciferrii complex</taxon>
    </lineage>
</organism>
<dbReference type="GO" id="GO:0005576">
    <property type="term" value="C:extracellular region"/>
    <property type="evidence" value="ECO:0007669"/>
    <property type="project" value="TreeGrafter"/>
</dbReference>
<evidence type="ECO:0000313" key="2">
    <source>
        <dbReference type="EMBL" id="KAA8897063.1"/>
    </source>
</evidence>